<evidence type="ECO:0000256" key="1">
    <source>
        <dbReference type="ARBA" id="ARBA00001917"/>
    </source>
</evidence>
<protein>
    <submittedName>
        <fullName evidence="9">Flavodoxin I</fullName>
    </submittedName>
</protein>
<name>A0ABT9ZSA9_9BACI</name>
<dbReference type="SUPFAM" id="SSF52218">
    <property type="entry name" value="Flavoproteins"/>
    <property type="match status" value="1"/>
</dbReference>
<accession>A0ABT9ZSA9</accession>
<keyword evidence="6" id="KW-0288">FMN</keyword>
<dbReference type="InterPro" id="IPR001226">
    <property type="entry name" value="Flavodoxin_CS"/>
</dbReference>
<gene>
    <name evidence="9" type="ORF">J2S74_001491</name>
</gene>
<sequence>MKIKVAIIYTSKTGNTKELAEMVYYKFLNFNVKVDIISIKNFDASILSKYDIVSIGTYTWGNGEIPKEMVRVYRSMECMSGKRIISGVFGTGDSFYEHFCGAVDKFRDMLYVRSTLAATLKVELSPQLQDVDRVDRFVKALINKYKTI</sequence>
<dbReference type="Proteomes" id="UP001230005">
    <property type="component" value="Unassembled WGS sequence"/>
</dbReference>
<proteinExistence type="inferred from homology"/>
<dbReference type="PROSITE" id="PS50902">
    <property type="entry name" value="FLAVODOXIN_LIKE"/>
    <property type="match status" value="1"/>
</dbReference>
<evidence type="ECO:0000256" key="7">
    <source>
        <dbReference type="ARBA" id="ARBA00022982"/>
    </source>
</evidence>
<dbReference type="EMBL" id="JAUSUG010000004">
    <property type="protein sequence ID" value="MDQ0254118.1"/>
    <property type="molecule type" value="Genomic_DNA"/>
</dbReference>
<evidence type="ECO:0000259" key="8">
    <source>
        <dbReference type="PROSITE" id="PS50902"/>
    </source>
</evidence>
<evidence type="ECO:0000256" key="4">
    <source>
        <dbReference type="ARBA" id="ARBA00022448"/>
    </source>
</evidence>
<comment type="cofactor">
    <cofactor evidence="1">
        <name>FMN</name>
        <dbReference type="ChEBI" id="CHEBI:58210"/>
    </cofactor>
</comment>
<dbReference type="PROSITE" id="PS00201">
    <property type="entry name" value="FLAVODOXIN"/>
    <property type="match status" value="1"/>
</dbReference>
<feature type="domain" description="Flavodoxin-like" evidence="8">
    <location>
        <begin position="5"/>
        <end position="142"/>
    </location>
</feature>
<dbReference type="InterPro" id="IPR008254">
    <property type="entry name" value="Flavodoxin/NO_synth"/>
</dbReference>
<comment type="caution">
    <text evidence="9">The sequence shown here is derived from an EMBL/GenBank/DDBJ whole genome shotgun (WGS) entry which is preliminary data.</text>
</comment>
<keyword evidence="4" id="KW-0813">Transport</keyword>
<dbReference type="PANTHER" id="PTHR42809:SF1">
    <property type="entry name" value="FLAVODOXIN 1"/>
    <property type="match status" value="1"/>
</dbReference>
<dbReference type="Gene3D" id="3.40.50.360">
    <property type="match status" value="1"/>
</dbReference>
<keyword evidence="7" id="KW-0249">Electron transport</keyword>
<keyword evidence="5" id="KW-0285">Flavoprotein</keyword>
<evidence type="ECO:0000313" key="10">
    <source>
        <dbReference type="Proteomes" id="UP001230005"/>
    </source>
</evidence>
<dbReference type="PANTHER" id="PTHR42809">
    <property type="entry name" value="FLAVODOXIN 2"/>
    <property type="match status" value="1"/>
</dbReference>
<reference evidence="9 10" key="1">
    <citation type="submission" date="2023-07" db="EMBL/GenBank/DDBJ databases">
        <title>Genomic Encyclopedia of Type Strains, Phase IV (KMG-IV): sequencing the most valuable type-strain genomes for metagenomic binning, comparative biology and taxonomic classification.</title>
        <authorList>
            <person name="Goeker M."/>
        </authorList>
    </citation>
    <scope>NUCLEOTIDE SEQUENCE [LARGE SCALE GENOMIC DNA]</scope>
    <source>
        <strain evidence="9 10">DSM 9768</strain>
    </source>
</reference>
<comment type="function">
    <text evidence="2">Low-potential electron donor to a number of redox enzymes.</text>
</comment>
<dbReference type="InterPro" id="IPR050619">
    <property type="entry name" value="Flavodoxin"/>
</dbReference>
<organism evidence="9 10">
    <name type="scientific">Evansella vedderi</name>
    <dbReference type="NCBI Taxonomy" id="38282"/>
    <lineage>
        <taxon>Bacteria</taxon>
        <taxon>Bacillati</taxon>
        <taxon>Bacillota</taxon>
        <taxon>Bacilli</taxon>
        <taxon>Bacillales</taxon>
        <taxon>Bacillaceae</taxon>
        <taxon>Evansella</taxon>
    </lineage>
</organism>
<dbReference type="RefSeq" id="WP_307323611.1">
    <property type="nucleotide sequence ID" value="NZ_JAUSUG010000004.1"/>
</dbReference>
<evidence type="ECO:0000256" key="5">
    <source>
        <dbReference type="ARBA" id="ARBA00022630"/>
    </source>
</evidence>
<dbReference type="Pfam" id="PF00258">
    <property type="entry name" value="Flavodoxin_1"/>
    <property type="match status" value="1"/>
</dbReference>
<evidence type="ECO:0000256" key="6">
    <source>
        <dbReference type="ARBA" id="ARBA00022643"/>
    </source>
</evidence>
<evidence type="ECO:0000313" key="9">
    <source>
        <dbReference type="EMBL" id="MDQ0254118.1"/>
    </source>
</evidence>
<keyword evidence="10" id="KW-1185">Reference proteome</keyword>
<evidence type="ECO:0000256" key="3">
    <source>
        <dbReference type="ARBA" id="ARBA00005267"/>
    </source>
</evidence>
<evidence type="ECO:0000256" key="2">
    <source>
        <dbReference type="ARBA" id="ARBA00003297"/>
    </source>
</evidence>
<comment type="similarity">
    <text evidence="3">Belongs to the flavodoxin family.</text>
</comment>
<dbReference type="InterPro" id="IPR029039">
    <property type="entry name" value="Flavoprotein-like_sf"/>
</dbReference>